<organism evidence="2 3">
    <name type="scientific">Actinomyces ruminicola</name>
    <dbReference type="NCBI Taxonomy" id="332524"/>
    <lineage>
        <taxon>Bacteria</taxon>
        <taxon>Bacillati</taxon>
        <taxon>Actinomycetota</taxon>
        <taxon>Actinomycetes</taxon>
        <taxon>Actinomycetales</taxon>
        <taxon>Actinomycetaceae</taxon>
        <taxon>Actinomyces</taxon>
    </lineage>
</organism>
<dbReference type="EMBL" id="FNHU01000015">
    <property type="protein sequence ID" value="SDN14423.1"/>
    <property type="molecule type" value="Genomic_DNA"/>
</dbReference>
<dbReference type="InterPro" id="IPR027624">
    <property type="entry name" value="TOMM_cyclo_SagD"/>
</dbReference>
<evidence type="ECO:0000313" key="2">
    <source>
        <dbReference type="EMBL" id="SDN14423.1"/>
    </source>
</evidence>
<dbReference type="NCBIfam" id="TIGR03604">
    <property type="entry name" value="TOMM_cyclo_SagD"/>
    <property type="match status" value="1"/>
</dbReference>
<accession>A0A1G9Z145</accession>
<dbReference type="OrthoDB" id="2379922at2"/>
<dbReference type="Proteomes" id="UP000199671">
    <property type="component" value="Unassembled WGS sequence"/>
</dbReference>
<dbReference type="Gene3D" id="3.30.1330.230">
    <property type="match status" value="1"/>
</dbReference>
<proteinExistence type="predicted"/>
<dbReference type="RefSeq" id="WP_092612197.1">
    <property type="nucleotide sequence ID" value="NZ_FNHU01000015.1"/>
</dbReference>
<dbReference type="InterPro" id="IPR003776">
    <property type="entry name" value="YcaO-like_dom"/>
</dbReference>
<reference evidence="2 3" key="1">
    <citation type="submission" date="2016-10" db="EMBL/GenBank/DDBJ databases">
        <authorList>
            <person name="de Groot N.N."/>
        </authorList>
    </citation>
    <scope>NUCLEOTIDE SEQUENCE [LARGE SCALE GENOMIC DNA]</scope>
    <source>
        <strain evidence="2 3">KPR-7B</strain>
    </source>
</reference>
<dbReference type="AlphaFoldDB" id="A0A1G9Z145"/>
<sequence>MYISDLKEPSPAGLRRARRLQSPYGLVSRAFRLPNGETEPPFAIYTAALDNPSAVLSTQRNWSHSNAQGNFDGAGGAIDPVRARDISVVESLERYSSCTWDEAALIMATQAELGDAAVGPDRFPRCSKRELAADTATLIEHDPRLPIRWQRAWSLTRGREVFVPANLVYLRFPVHSQAELFTHPISTGTAAHSDIHEAVLGGLLEVVERDSISLTWLQRLHLPSIEVDEALLRPATREYHRMGTSSDIEVRLFNATTDFGIPVIYGIQLSQDPVLAQVVAATCDLDPERALAKIHREFSSLRIALRAHAASPDPFAMLGVSVVGGAVLHAQASHRGVFDFLLEGERPTVPLHEIGQTPEPQEDPLSWAVDRLAQRGAEVIAVDITTDEARQVGMHVVKVLVPEAMPLSFVHSARYLATPRLYAAPAAMGLEVHGEEDINPEFQPFA</sequence>
<dbReference type="Gene3D" id="3.30.40.250">
    <property type="match status" value="1"/>
</dbReference>
<dbReference type="Gene3D" id="3.30.160.660">
    <property type="match status" value="1"/>
</dbReference>
<dbReference type="PROSITE" id="PS51664">
    <property type="entry name" value="YCAO"/>
    <property type="match status" value="1"/>
</dbReference>
<dbReference type="GO" id="GO:0016740">
    <property type="term" value="F:transferase activity"/>
    <property type="evidence" value="ECO:0007669"/>
    <property type="project" value="UniProtKB-KW"/>
</dbReference>
<keyword evidence="2" id="KW-0808">Transferase</keyword>
<dbReference type="PANTHER" id="PTHR37809:SF1">
    <property type="entry name" value="RIBOSOMAL PROTEIN S12 METHYLTHIOTRANSFERASE ACCESSORY FACTOR YCAO"/>
    <property type="match status" value="1"/>
</dbReference>
<feature type="domain" description="YcaO" evidence="1">
    <location>
        <begin position="75"/>
        <end position="446"/>
    </location>
</feature>
<name>A0A1G9Z145_9ACTO</name>
<protein>
    <submittedName>
        <fullName evidence="2">Ribosomal protein S12 methylthiotransferase accessory factor</fullName>
    </submittedName>
</protein>
<gene>
    <name evidence="2" type="ORF">SAMN04487766_11516</name>
</gene>
<dbReference type="PANTHER" id="PTHR37809">
    <property type="entry name" value="RIBOSOMAL PROTEIN S12 METHYLTHIOTRANSFERASE ACCESSORY FACTOR YCAO"/>
    <property type="match status" value="1"/>
</dbReference>
<evidence type="ECO:0000259" key="1">
    <source>
        <dbReference type="PROSITE" id="PS51664"/>
    </source>
</evidence>
<dbReference type="Pfam" id="PF02624">
    <property type="entry name" value="YcaO"/>
    <property type="match status" value="1"/>
</dbReference>
<keyword evidence="2" id="KW-0687">Ribonucleoprotein</keyword>
<evidence type="ECO:0000313" key="3">
    <source>
        <dbReference type="Proteomes" id="UP000199671"/>
    </source>
</evidence>
<dbReference type="GO" id="GO:0005840">
    <property type="term" value="C:ribosome"/>
    <property type="evidence" value="ECO:0007669"/>
    <property type="project" value="UniProtKB-KW"/>
</dbReference>
<keyword evidence="2" id="KW-0689">Ribosomal protein</keyword>